<proteinExistence type="predicted"/>
<dbReference type="Proteomes" id="UP001430953">
    <property type="component" value="Unassembled WGS sequence"/>
</dbReference>
<name>A0AAW2FXE8_9HYME</name>
<gene>
    <name evidence="1" type="ORF">PUN28_008289</name>
</gene>
<sequence>MLLSYMIPPKGRVCFSKEHYKASISEYKNSMVAHVKTNGEISSLQDEKIKNAQRLNGTVQPYIIVVGPTLLDLNGFYVCIDKVLYQVSTALEAINICFKIFHVFNVQYPAETEHLWYVLQVCLFKFSTKYDKQISYVMPVINAFKFD</sequence>
<reference evidence="1 2" key="1">
    <citation type="submission" date="2023-03" db="EMBL/GenBank/DDBJ databases">
        <title>High recombination rates correlate with genetic variation in Cardiocondyla obscurior ants.</title>
        <authorList>
            <person name="Errbii M."/>
        </authorList>
    </citation>
    <scope>NUCLEOTIDE SEQUENCE [LARGE SCALE GENOMIC DNA]</scope>
    <source>
        <strain evidence="1">Alpha-2009</strain>
        <tissue evidence="1">Whole body</tissue>
    </source>
</reference>
<evidence type="ECO:0000313" key="2">
    <source>
        <dbReference type="Proteomes" id="UP001430953"/>
    </source>
</evidence>
<dbReference type="AlphaFoldDB" id="A0AAW2FXE8"/>
<comment type="caution">
    <text evidence="1">The sequence shown here is derived from an EMBL/GenBank/DDBJ whole genome shotgun (WGS) entry which is preliminary data.</text>
</comment>
<dbReference type="EMBL" id="JADYXP020000007">
    <property type="protein sequence ID" value="KAL0120463.1"/>
    <property type="molecule type" value="Genomic_DNA"/>
</dbReference>
<organism evidence="1 2">
    <name type="scientific">Cardiocondyla obscurior</name>
    <dbReference type="NCBI Taxonomy" id="286306"/>
    <lineage>
        <taxon>Eukaryota</taxon>
        <taxon>Metazoa</taxon>
        <taxon>Ecdysozoa</taxon>
        <taxon>Arthropoda</taxon>
        <taxon>Hexapoda</taxon>
        <taxon>Insecta</taxon>
        <taxon>Pterygota</taxon>
        <taxon>Neoptera</taxon>
        <taxon>Endopterygota</taxon>
        <taxon>Hymenoptera</taxon>
        <taxon>Apocrita</taxon>
        <taxon>Aculeata</taxon>
        <taxon>Formicoidea</taxon>
        <taxon>Formicidae</taxon>
        <taxon>Myrmicinae</taxon>
        <taxon>Cardiocondyla</taxon>
    </lineage>
</organism>
<accession>A0AAW2FXE8</accession>
<evidence type="ECO:0000313" key="1">
    <source>
        <dbReference type="EMBL" id="KAL0120463.1"/>
    </source>
</evidence>
<keyword evidence="2" id="KW-1185">Reference proteome</keyword>
<protein>
    <submittedName>
        <fullName evidence="1">Uncharacterized protein</fullName>
    </submittedName>
</protein>